<proteinExistence type="predicted"/>
<organism evidence="1 2">
    <name type="scientific">Paraburkholderia hospita</name>
    <dbReference type="NCBI Taxonomy" id="169430"/>
    <lineage>
        <taxon>Bacteria</taxon>
        <taxon>Pseudomonadati</taxon>
        <taxon>Pseudomonadota</taxon>
        <taxon>Betaproteobacteria</taxon>
        <taxon>Burkholderiales</taxon>
        <taxon>Burkholderiaceae</taxon>
        <taxon>Paraburkholderia</taxon>
    </lineage>
</organism>
<sequence length="66" mass="7257">MIFSCAHGAQQDLIPLLVCAMRCDPPIDTMTAGEPSTSMMRQADAMSMEYEAFALFIPRLRSHHGG</sequence>
<dbReference type="EMBL" id="AKAU01000207">
    <property type="protein sequence ID" value="EIM96162.1"/>
    <property type="molecule type" value="Genomic_DNA"/>
</dbReference>
<reference evidence="1 2" key="1">
    <citation type="journal article" date="2012" name="J. Bacteriol.">
        <title>Draft Genome Sequence of the Soil Bacterium Burkholderia terrae Strain BS001, Which Interacts with Fungal Surface Structures.</title>
        <authorList>
            <person name="Nazir R."/>
            <person name="Hansen M.A."/>
            <person name="Sorensen S."/>
            <person name="van Elsas J.D."/>
        </authorList>
    </citation>
    <scope>NUCLEOTIDE SEQUENCE [LARGE SCALE GENOMIC DNA]</scope>
    <source>
        <strain evidence="1 2">BS001</strain>
    </source>
</reference>
<protein>
    <submittedName>
        <fullName evidence="1">Uncharacterized protein</fullName>
    </submittedName>
</protein>
<evidence type="ECO:0000313" key="2">
    <source>
        <dbReference type="Proteomes" id="UP000004980"/>
    </source>
</evidence>
<evidence type="ECO:0000313" key="1">
    <source>
        <dbReference type="EMBL" id="EIM96162.1"/>
    </source>
</evidence>
<name>A0ABN0FC33_9BURK</name>
<accession>A0ABN0FC33</accession>
<dbReference type="Proteomes" id="UP000004980">
    <property type="component" value="Unassembled WGS sequence"/>
</dbReference>
<keyword evidence="2" id="KW-1185">Reference proteome</keyword>
<gene>
    <name evidence="1" type="ORF">WQE_35540</name>
</gene>
<comment type="caution">
    <text evidence="1">The sequence shown here is derived from an EMBL/GenBank/DDBJ whole genome shotgun (WGS) entry which is preliminary data.</text>
</comment>